<organism evidence="2 3">
    <name type="scientific">Romanomermis culicivorax</name>
    <name type="common">Nematode worm</name>
    <dbReference type="NCBI Taxonomy" id="13658"/>
    <lineage>
        <taxon>Eukaryota</taxon>
        <taxon>Metazoa</taxon>
        <taxon>Ecdysozoa</taxon>
        <taxon>Nematoda</taxon>
        <taxon>Enoplea</taxon>
        <taxon>Dorylaimia</taxon>
        <taxon>Mermithida</taxon>
        <taxon>Mermithoidea</taxon>
        <taxon>Mermithidae</taxon>
        <taxon>Romanomermis</taxon>
    </lineage>
</organism>
<evidence type="ECO:0000256" key="1">
    <source>
        <dbReference type="SAM" id="Phobius"/>
    </source>
</evidence>
<dbReference type="AlphaFoldDB" id="A0A915JEG8"/>
<name>A0A915JEG8_ROMCU</name>
<protein>
    <submittedName>
        <fullName evidence="3">Uncharacterized protein</fullName>
    </submittedName>
</protein>
<reference evidence="3" key="1">
    <citation type="submission" date="2022-11" db="UniProtKB">
        <authorList>
            <consortium name="WormBaseParasite"/>
        </authorList>
    </citation>
    <scope>IDENTIFICATION</scope>
</reference>
<proteinExistence type="predicted"/>
<feature type="transmembrane region" description="Helical" evidence="1">
    <location>
        <begin position="94"/>
        <end position="119"/>
    </location>
</feature>
<keyword evidence="1" id="KW-0472">Membrane</keyword>
<keyword evidence="1" id="KW-0812">Transmembrane</keyword>
<evidence type="ECO:0000313" key="2">
    <source>
        <dbReference type="Proteomes" id="UP000887565"/>
    </source>
</evidence>
<keyword evidence="2" id="KW-1185">Reference proteome</keyword>
<dbReference type="WBParaSite" id="nRc.2.0.1.t24205-RA">
    <property type="protein sequence ID" value="nRc.2.0.1.t24205-RA"/>
    <property type="gene ID" value="nRc.2.0.1.g24205"/>
</dbReference>
<evidence type="ECO:0000313" key="3">
    <source>
        <dbReference type="WBParaSite" id="nRc.2.0.1.t24205-RA"/>
    </source>
</evidence>
<dbReference type="Proteomes" id="UP000887565">
    <property type="component" value="Unplaced"/>
</dbReference>
<accession>A0A915JEG8</accession>
<sequence length="200" mass="22770">MEADPPWPKVGLVTPNSHYTFTCLKSCVSRCPQDENTISDTEVGQEQPKQLVRNSQQLDLKVLDSTLMNLVEVNKISNYGFECYYSNGVIKSLAAILVVAIFATLVFVLLLCLALYYLYRKKATKSAIITVEKSDRLVQNHRQPPSSRRQLLYTICDAKSLSRLHYANEAQYQTSNLNGTYSHYEHYHQTNEPVKKAPSF</sequence>
<keyword evidence="1" id="KW-1133">Transmembrane helix</keyword>